<evidence type="ECO:0000313" key="2">
    <source>
        <dbReference type="EMBL" id="TDP38417.1"/>
    </source>
</evidence>
<organism evidence="2 3">
    <name type="scientific">Nocardia ignorata</name>
    <dbReference type="NCBI Taxonomy" id="145285"/>
    <lineage>
        <taxon>Bacteria</taxon>
        <taxon>Bacillati</taxon>
        <taxon>Actinomycetota</taxon>
        <taxon>Actinomycetes</taxon>
        <taxon>Mycobacteriales</taxon>
        <taxon>Nocardiaceae</taxon>
        <taxon>Nocardia</taxon>
    </lineage>
</organism>
<dbReference type="Proteomes" id="UP000295087">
    <property type="component" value="Unassembled WGS sequence"/>
</dbReference>
<dbReference type="EMBL" id="SNXK01000003">
    <property type="protein sequence ID" value="TDP38417.1"/>
    <property type="molecule type" value="Genomic_DNA"/>
</dbReference>
<feature type="transmembrane region" description="Helical" evidence="1">
    <location>
        <begin position="12"/>
        <end position="39"/>
    </location>
</feature>
<keyword evidence="3" id="KW-1185">Reference proteome</keyword>
<reference evidence="2 3" key="1">
    <citation type="submission" date="2019-03" db="EMBL/GenBank/DDBJ databases">
        <title>Genomic Encyclopedia of Type Strains, Phase IV (KMG-IV): sequencing the most valuable type-strain genomes for metagenomic binning, comparative biology and taxonomic classification.</title>
        <authorList>
            <person name="Goeker M."/>
        </authorList>
    </citation>
    <scope>NUCLEOTIDE SEQUENCE [LARGE SCALE GENOMIC DNA]</scope>
    <source>
        <strain evidence="2 3">DSM 44496</strain>
    </source>
</reference>
<gene>
    <name evidence="2" type="ORF">DFR75_10372</name>
</gene>
<keyword evidence="1" id="KW-0472">Membrane</keyword>
<evidence type="ECO:0000256" key="1">
    <source>
        <dbReference type="SAM" id="Phobius"/>
    </source>
</evidence>
<keyword evidence="1" id="KW-1133">Transmembrane helix</keyword>
<evidence type="ECO:0000313" key="3">
    <source>
        <dbReference type="Proteomes" id="UP000295087"/>
    </source>
</evidence>
<protein>
    <submittedName>
        <fullName evidence="2">Uncharacterized protein</fullName>
    </submittedName>
</protein>
<proteinExistence type="predicted"/>
<accession>A0A4R6PJW5</accession>
<comment type="caution">
    <text evidence="2">The sequence shown here is derived from an EMBL/GenBank/DDBJ whole genome shotgun (WGS) entry which is preliminary data.</text>
</comment>
<name>A0A4R6PJW5_NOCIG</name>
<sequence length="104" mass="11096">MNYYRASSNVSLVSILETVLIFVGIPAAIYFAIAGLSYLGKPLPGEKPAHFELGQKWTHPPVLWSATDEVTAASGHHHAEPHGSHAVLEPAHAELIGGRASGKF</sequence>
<keyword evidence="1" id="KW-0812">Transmembrane</keyword>
<dbReference type="AlphaFoldDB" id="A0A4R6PJW5"/>